<dbReference type="Gene3D" id="3.30.470.20">
    <property type="entry name" value="ATP-grasp fold, B domain"/>
    <property type="match status" value="1"/>
</dbReference>
<dbReference type="PANTHER" id="PTHR43615">
    <property type="entry name" value="PHOSPHOENOLPYRUVATE SYNTHASE-RELATED"/>
    <property type="match status" value="1"/>
</dbReference>
<dbReference type="GO" id="GO:0016301">
    <property type="term" value="F:kinase activity"/>
    <property type="evidence" value="ECO:0007669"/>
    <property type="project" value="InterPro"/>
</dbReference>
<reference evidence="3" key="1">
    <citation type="submission" date="2020-11" db="EMBL/GenBank/DDBJ databases">
        <authorList>
            <person name="Tran Van P."/>
        </authorList>
    </citation>
    <scope>NUCLEOTIDE SEQUENCE</scope>
</reference>
<evidence type="ECO:0000259" key="2">
    <source>
        <dbReference type="Pfam" id="PF01326"/>
    </source>
</evidence>
<proteinExistence type="inferred from homology"/>
<comment type="similarity">
    <text evidence="1">Belongs to the PEP-utilizing enzyme family.</text>
</comment>
<dbReference type="AlphaFoldDB" id="A0A7R9MMG2"/>
<protein>
    <recommendedName>
        <fullName evidence="2">Pyruvate phosphate dikinase AMP/ATP-binding domain-containing protein</fullName>
    </recommendedName>
</protein>
<dbReference type="EMBL" id="OC939913">
    <property type="protein sequence ID" value="CAD7661795.1"/>
    <property type="molecule type" value="Genomic_DNA"/>
</dbReference>
<dbReference type="PANTHER" id="PTHR43615:SF1">
    <property type="entry name" value="PPDK_N DOMAIN-CONTAINING PROTEIN"/>
    <property type="match status" value="1"/>
</dbReference>
<dbReference type="OrthoDB" id="6505527at2759"/>
<dbReference type="SUPFAM" id="SSF56059">
    <property type="entry name" value="Glutathione synthetase ATP-binding domain-like"/>
    <property type="match status" value="1"/>
</dbReference>
<evidence type="ECO:0000256" key="1">
    <source>
        <dbReference type="ARBA" id="ARBA00007837"/>
    </source>
</evidence>
<keyword evidence="4" id="KW-1185">Reference proteome</keyword>
<sequence>MAVVIQEMIGCQSAGVMFTCNPITGDERVLEITGNYGLGESVVSASAEPDTIRLSVNIKSNSLSTRRHVTGIVSKVIGQKKTSIVLSETGGTVEEVVDNNTDCCVRDEDLISLADIGLQIHRHYGNARDIEWGLKGGQVFMLQSRPVTNLDNSYTDYEIMHEMDSGHKSEYEIYTRAHWGENFPGASSWIVFSWTFANRNGFFRSGISHGMYREEDYNPFTPAMGVQYNQMMFNLTSGPFDFFTDYPESVPASQAVVALIGHHIEDPDVLNTFKEIRKDTNLPLWTPIKALMYMLYAIITGPRNLIKTKTKYMDDMKYDLVSKLRPLFTSKQILDTIVADYHVLVTAQFDRHGPVSMGSTLKHMFLRLTMEAAQG</sequence>
<dbReference type="GO" id="GO:0005524">
    <property type="term" value="F:ATP binding"/>
    <property type="evidence" value="ECO:0007669"/>
    <property type="project" value="InterPro"/>
</dbReference>
<dbReference type="InterPro" id="IPR002192">
    <property type="entry name" value="PPDK_AMP/ATP-bd"/>
</dbReference>
<gene>
    <name evidence="3" type="ORF">ONB1V03_LOCUS18355</name>
</gene>
<accession>A0A7R9MMG2</accession>
<feature type="domain" description="Pyruvate phosphate dikinase AMP/ATP-binding" evidence="2">
    <location>
        <begin position="1"/>
        <end position="153"/>
    </location>
</feature>
<dbReference type="Proteomes" id="UP000728032">
    <property type="component" value="Unassembled WGS sequence"/>
</dbReference>
<dbReference type="EMBL" id="CAJPVJ010025088">
    <property type="protein sequence ID" value="CAG2178931.1"/>
    <property type="molecule type" value="Genomic_DNA"/>
</dbReference>
<evidence type="ECO:0000313" key="3">
    <source>
        <dbReference type="EMBL" id="CAD7661795.1"/>
    </source>
</evidence>
<name>A0A7R9MMG2_9ACAR</name>
<dbReference type="Pfam" id="PF01326">
    <property type="entry name" value="PPDK_N"/>
    <property type="match status" value="1"/>
</dbReference>
<organism evidence="3">
    <name type="scientific">Oppiella nova</name>
    <dbReference type="NCBI Taxonomy" id="334625"/>
    <lineage>
        <taxon>Eukaryota</taxon>
        <taxon>Metazoa</taxon>
        <taxon>Ecdysozoa</taxon>
        <taxon>Arthropoda</taxon>
        <taxon>Chelicerata</taxon>
        <taxon>Arachnida</taxon>
        <taxon>Acari</taxon>
        <taxon>Acariformes</taxon>
        <taxon>Sarcoptiformes</taxon>
        <taxon>Oribatida</taxon>
        <taxon>Brachypylina</taxon>
        <taxon>Oppioidea</taxon>
        <taxon>Oppiidae</taxon>
        <taxon>Oppiella</taxon>
    </lineage>
</organism>
<dbReference type="InterPro" id="IPR051549">
    <property type="entry name" value="PEP_Utilizing_Enz"/>
</dbReference>
<evidence type="ECO:0000313" key="4">
    <source>
        <dbReference type="Proteomes" id="UP000728032"/>
    </source>
</evidence>